<dbReference type="Proteomes" id="UP000815325">
    <property type="component" value="Unassembled WGS sequence"/>
</dbReference>
<gene>
    <name evidence="2" type="ORF">DUNSADRAFT_8152</name>
</gene>
<comment type="caution">
    <text evidence="2">The sequence shown here is derived from an EMBL/GenBank/DDBJ whole genome shotgun (WGS) entry which is preliminary data.</text>
</comment>
<organism evidence="2 3">
    <name type="scientific">Dunaliella salina</name>
    <name type="common">Green alga</name>
    <name type="synonym">Protococcus salinus</name>
    <dbReference type="NCBI Taxonomy" id="3046"/>
    <lineage>
        <taxon>Eukaryota</taxon>
        <taxon>Viridiplantae</taxon>
        <taxon>Chlorophyta</taxon>
        <taxon>core chlorophytes</taxon>
        <taxon>Chlorophyceae</taxon>
        <taxon>CS clade</taxon>
        <taxon>Chlamydomonadales</taxon>
        <taxon>Dunaliellaceae</taxon>
        <taxon>Dunaliella</taxon>
    </lineage>
</organism>
<evidence type="ECO:0000313" key="3">
    <source>
        <dbReference type="Proteomes" id="UP000815325"/>
    </source>
</evidence>
<keyword evidence="3" id="KW-1185">Reference proteome</keyword>
<name>A0ABQ7GJY9_DUNSA</name>
<protein>
    <submittedName>
        <fullName evidence="2">Uncharacterized protein</fullName>
    </submittedName>
</protein>
<accession>A0ABQ7GJY9</accession>
<evidence type="ECO:0000256" key="1">
    <source>
        <dbReference type="SAM" id="MobiDB-lite"/>
    </source>
</evidence>
<reference evidence="2" key="1">
    <citation type="submission" date="2017-08" db="EMBL/GenBank/DDBJ databases">
        <authorList>
            <person name="Polle J.E."/>
            <person name="Barry K."/>
            <person name="Cushman J."/>
            <person name="Schmutz J."/>
            <person name="Tran D."/>
            <person name="Hathwaick L.T."/>
            <person name="Yim W.C."/>
            <person name="Jenkins J."/>
            <person name="Mckie-Krisberg Z.M."/>
            <person name="Prochnik S."/>
            <person name="Lindquist E."/>
            <person name="Dockter R.B."/>
            <person name="Adam C."/>
            <person name="Molina H."/>
            <person name="Bunkerborg J."/>
            <person name="Jin E."/>
            <person name="Buchheim M."/>
            <person name="Magnuson J."/>
        </authorList>
    </citation>
    <scope>NUCLEOTIDE SEQUENCE</scope>
    <source>
        <strain evidence="2">CCAP 19/18</strain>
    </source>
</reference>
<evidence type="ECO:0000313" key="2">
    <source>
        <dbReference type="EMBL" id="KAF5834926.1"/>
    </source>
</evidence>
<feature type="region of interest" description="Disordered" evidence="1">
    <location>
        <begin position="118"/>
        <end position="146"/>
    </location>
</feature>
<dbReference type="EMBL" id="MU069731">
    <property type="protein sequence ID" value="KAF5834926.1"/>
    <property type="molecule type" value="Genomic_DNA"/>
</dbReference>
<sequence length="179" mass="19620">MERSLREAQLEEQVQELKGVNRYLKDEVKRLITERQEERLLASGFGDSLASRWQSGLGLGAEICFERLRLEGEMAEQRVSHHERIEVLQRNVEEQASTLTKRAATLITGVLPILGSSPASSGAESNGDGAAAQASHQTLHVSSSSPEIQQQVMPRLALWKGCRLAMLKAARADFGRGAG</sequence>
<proteinExistence type="predicted"/>
<feature type="compositionally biased region" description="Polar residues" evidence="1">
    <location>
        <begin position="134"/>
        <end position="146"/>
    </location>
</feature>